<dbReference type="Proteomes" id="UP000194841">
    <property type="component" value="Unassembled WGS sequence"/>
</dbReference>
<dbReference type="PANTHER" id="PTHR44688:SF16">
    <property type="entry name" value="DNA-BINDING TRANSCRIPTIONAL ACTIVATOR DEVR_DOSR"/>
    <property type="match status" value="1"/>
</dbReference>
<evidence type="ECO:0000313" key="6">
    <source>
        <dbReference type="Proteomes" id="UP000194841"/>
    </source>
</evidence>
<dbReference type="EMBL" id="MWPV01000003">
    <property type="protein sequence ID" value="OUL57873.1"/>
    <property type="molecule type" value="Genomic_DNA"/>
</dbReference>
<accession>A0A244CQH5</accession>
<name>A0A244CQH5_PSEDV</name>
<feature type="domain" description="HTH luxR-type" evidence="4">
    <location>
        <begin position="163"/>
        <end position="228"/>
    </location>
</feature>
<sequence>MLSEVTTNNLKGSTRKLEIVNSLAELECEIKCIAKNLNAISYALCVFSVDLPEKDSVNIYGTLGSALSQLIIESQLIKSYCQSDFKPIRINEISNYYQLKDLKKKKAFYIFSDTLLIPFKGSAYEYGCLILRTKDEKTLKDEYFKSIVRVQYMYDAFKRSKKGKANEIKFTKREIECLKWATEGKTSWEISQILTITDRTVNYHIANCIRKTNSTNRQQAIAKFCAMGFV</sequence>
<protein>
    <recommendedName>
        <fullName evidence="4">HTH luxR-type domain-containing protein</fullName>
    </recommendedName>
</protein>
<keyword evidence="2" id="KW-0238">DNA-binding</keyword>
<reference evidence="5 6" key="1">
    <citation type="submission" date="2017-02" db="EMBL/GenBank/DDBJ databases">
        <title>Pseudoalteromonas ulvae TC14 Genome.</title>
        <authorList>
            <person name="Molmeret M."/>
        </authorList>
    </citation>
    <scope>NUCLEOTIDE SEQUENCE [LARGE SCALE GENOMIC DNA]</scope>
    <source>
        <strain evidence="5">TC14</strain>
    </source>
</reference>
<evidence type="ECO:0000259" key="4">
    <source>
        <dbReference type="PROSITE" id="PS50043"/>
    </source>
</evidence>
<comment type="caution">
    <text evidence="5">The sequence shown here is derived from an EMBL/GenBank/DDBJ whole genome shotgun (WGS) entry which is preliminary data.</text>
</comment>
<dbReference type="Pfam" id="PF00196">
    <property type="entry name" value="GerE"/>
    <property type="match status" value="1"/>
</dbReference>
<proteinExistence type="predicted"/>
<keyword evidence="6" id="KW-1185">Reference proteome</keyword>
<dbReference type="CDD" id="cd06170">
    <property type="entry name" value="LuxR_C_like"/>
    <property type="match status" value="1"/>
</dbReference>
<dbReference type="PROSITE" id="PS50043">
    <property type="entry name" value="HTH_LUXR_2"/>
    <property type="match status" value="1"/>
</dbReference>
<dbReference type="InterPro" id="IPR016032">
    <property type="entry name" value="Sig_transdc_resp-reg_C-effctor"/>
</dbReference>
<dbReference type="RefSeq" id="WP_227009442.1">
    <property type="nucleotide sequence ID" value="NZ_MWPV01000003.1"/>
</dbReference>
<dbReference type="PANTHER" id="PTHR44688">
    <property type="entry name" value="DNA-BINDING TRANSCRIPTIONAL ACTIVATOR DEVR_DOSR"/>
    <property type="match status" value="1"/>
</dbReference>
<gene>
    <name evidence="5" type="ORF">B1199_12530</name>
</gene>
<keyword evidence="1" id="KW-0805">Transcription regulation</keyword>
<evidence type="ECO:0000313" key="5">
    <source>
        <dbReference type="EMBL" id="OUL57873.1"/>
    </source>
</evidence>
<dbReference type="GO" id="GO:0006355">
    <property type="term" value="P:regulation of DNA-templated transcription"/>
    <property type="evidence" value="ECO:0007669"/>
    <property type="project" value="InterPro"/>
</dbReference>
<organism evidence="5 6">
    <name type="scientific">Pseudoalteromonas ulvae</name>
    <dbReference type="NCBI Taxonomy" id="107327"/>
    <lineage>
        <taxon>Bacteria</taxon>
        <taxon>Pseudomonadati</taxon>
        <taxon>Pseudomonadota</taxon>
        <taxon>Gammaproteobacteria</taxon>
        <taxon>Alteromonadales</taxon>
        <taxon>Pseudoalteromonadaceae</taxon>
        <taxon>Pseudoalteromonas</taxon>
    </lineage>
</organism>
<dbReference type="AlphaFoldDB" id="A0A244CQH5"/>
<dbReference type="SMART" id="SM00421">
    <property type="entry name" value="HTH_LUXR"/>
    <property type="match status" value="1"/>
</dbReference>
<dbReference type="Gene3D" id="1.10.10.10">
    <property type="entry name" value="Winged helix-like DNA-binding domain superfamily/Winged helix DNA-binding domain"/>
    <property type="match status" value="1"/>
</dbReference>
<evidence type="ECO:0000256" key="1">
    <source>
        <dbReference type="ARBA" id="ARBA00023015"/>
    </source>
</evidence>
<dbReference type="PRINTS" id="PR00038">
    <property type="entry name" value="HTHLUXR"/>
</dbReference>
<dbReference type="GO" id="GO:0003677">
    <property type="term" value="F:DNA binding"/>
    <property type="evidence" value="ECO:0007669"/>
    <property type="project" value="UniProtKB-KW"/>
</dbReference>
<dbReference type="InterPro" id="IPR000792">
    <property type="entry name" value="Tscrpt_reg_LuxR_C"/>
</dbReference>
<dbReference type="InterPro" id="IPR036388">
    <property type="entry name" value="WH-like_DNA-bd_sf"/>
</dbReference>
<dbReference type="SUPFAM" id="SSF46894">
    <property type="entry name" value="C-terminal effector domain of the bipartite response regulators"/>
    <property type="match status" value="1"/>
</dbReference>
<evidence type="ECO:0000256" key="2">
    <source>
        <dbReference type="ARBA" id="ARBA00023125"/>
    </source>
</evidence>
<evidence type="ECO:0000256" key="3">
    <source>
        <dbReference type="ARBA" id="ARBA00023163"/>
    </source>
</evidence>
<keyword evidence="3" id="KW-0804">Transcription</keyword>